<feature type="transmembrane region" description="Helical" evidence="1">
    <location>
        <begin position="123"/>
        <end position="142"/>
    </location>
</feature>
<protein>
    <recommendedName>
        <fullName evidence="5">Transmembrane protein</fullName>
    </recommendedName>
</protein>
<feature type="signal peptide" evidence="2">
    <location>
        <begin position="1"/>
        <end position="25"/>
    </location>
</feature>
<evidence type="ECO:0000313" key="4">
    <source>
        <dbReference type="Proteomes" id="UP001153069"/>
    </source>
</evidence>
<keyword evidence="4" id="KW-1185">Reference proteome</keyword>
<proteinExistence type="predicted"/>
<name>A0A9N8H6I9_9STRA</name>
<feature type="chain" id="PRO_5040132364" description="Transmembrane protein" evidence="2">
    <location>
        <begin position="26"/>
        <end position="161"/>
    </location>
</feature>
<evidence type="ECO:0000256" key="1">
    <source>
        <dbReference type="SAM" id="Phobius"/>
    </source>
</evidence>
<keyword evidence="1" id="KW-0472">Membrane</keyword>
<comment type="caution">
    <text evidence="3">The sequence shown here is derived from an EMBL/GenBank/DDBJ whole genome shotgun (WGS) entry which is preliminary data.</text>
</comment>
<sequence length="161" mass="17861">MNQFLSLSMLFLGVVLALFTEGCRAFAPRPSIATLLNTNAKTTTSLFLADMPLEEGEEELFFLQHNKEDDDLDDLDDQWMAFQEQRQQVPKQVRLADLALETTTTTETQQATNDNNNGAMQEVAMAGAFFLVAITCLVGVYYSGTAPVLVATTNHMDIIPY</sequence>
<dbReference type="AlphaFoldDB" id="A0A9N8H6I9"/>
<evidence type="ECO:0008006" key="5">
    <source>
        <dbReference type="Google" id="ProtNLM"/>
    </source>
</evidence>
<reference evidence="3" key="1">
    <citation type="submission" date="2020-06" db="EMBL/GenBank/DDBJ databases">
        <authorList>
            <consortium name="Plant Systems Biology data submission"/>
        </authorList>
    </citation>
    <scope>NUCLEOTIDE SEQUENCE</scope>
    <source>
        <strain evidence="3">D6</strain>
    </source>
</reference>
<keyword evidence="1" id="KW-1133">Transmembrane helix</keyword>
<keyword evidence="1" id="KW-0812">Transmembrane</keyword>
<dbReference type="Proteomes" id="UP001153069">
    <property type="component" value="Unassembled WGS sequence"/>
</dbReference>
<dbReference type="EMBL" id="CAICTM010000112">
    <property type="protein sequence ID" value="CAB9501612.1"/>
    <property type="molecule type" value="Genomic_DNA"/>
</dbReference>
<evidence type="ECO:0000256" key="2">
    <source>
        <dbReference type="SAM" id="SignalP"/>
    </source>
</evidence>
<keyword evidence="2" id="KW-0732">Signal</keyword>
<evidence type="ECO:0000313" key="3">
    <source>
        <dbReference type="EMBL" id="CAB9501612.1"/>
    </source>
</evidence>
<gene>
    <name evidence="3" type="ORF">SEMRO_113_G056060.1</name>
</gene>
<organism evidence="3 4">
    <name type="scientific">Seminavis robusta</name>
    <dbReference type="NCBI Taxonomy" id="568900"/>
    <lineage>
        <taxon>Eukaryota</taxon>
        <taxon>Sar</taxon>
        <taxon>Stramenopiles</taxon>
        <taxon>Ochrophyta</taxon>
        <taxon>Bacillariophyta</taxon>
        <taxon>Bacillariophyceae</taxon>
        <taxon>Bacillariophycidae</taxon>
        <taxon>Naviculales</taxon>
        <taxon>Naviculaceae</taxon>
        <taxon>Seminavis</taxon>
    </lineage>
</organism>
<accession>A0A9N8H6I9</accession>